<name>A0A430AXS9_9ENTE</name>
<dbReference type="EMBL" id="NGKC01000004">
    <property type="protein sequence ID" value="RSU12863.1"/>
    <property type="molecule type" value="Genomic_DNA"/>
</dbReference>
<gene>
    <name evidence="4" type="ORF">CBF27_04815</name>
</gene>
<dbReference type="InterPro" id="IPR046342">
    <property type="entry name" value="CBS_dom_sf"/>
</dbReference>
<dbReference type="Pfam" id="PF00571">
    <property type="entry name" value="CBS"/>
    <property type="match status" value="2"/>
</dbReference>
<dbReference type="AlphaFoldDB" id="A0A430AXS9"/>
<evidence type="ECO:0000313" key="4">
    <source>
        <dbReference type="EMBL" id="RSU12863.1"/>
    </source>
</evidence>
<dbReference type="NCBIfam" id="NF041630">
    <property type="entry name" value="CBS_CbpB"/>
    <property type="match status" value="1"/>
</dbReference>
<evidence type="ECO:0000259" key="3">
    <source>
        <dbReference type="PROSITE" id="PS51371"/>
    </source>
</evidence>
<dbReference type="RefSeq" id="WP_126812949.1">
    <property type="nucleotide sequence ID" value="NZ_NGKC01000004.1"/>
</dbReference>
<dbReference type="InterPro" id="IPR000644">
    <property type="entry name" value="CBS_dom"/>
</dbReference>
<dbReference type="SUPFAM" id="SSF54631">
    <property type="entry name" value="CBS-domain pair"/>
    <property type="match status" value="1"/>
</dbReference>
<keyword evidence="5" id="KW-1185">Reference proteome</keyword>
<dbReference type="InterPro" id="IPR051257">
    <property type="entry name" value="Diverse_CBS-Domain"/>
</dbReference>
<evidence type="ECO:0000256" key="1">
    <source>
        <dbReference type="ARBA" id="ARBA00023122"/>
    </source>
</evidence>
<dbReference type="PROSITE" id="PS51371">
    <property type="entry name" value="CBS"/>
    <property type="match status" value="1"/>
</dbReference>
<protein>
    <recommendedName>
        <fullName evidence="3">CBS domain-containing protein</fullName>
    </recommendedName>
</protein>
<keyword evidence="1 2" id="KW-0129">CBS domain</keyword>
<sequence length="167" mass="18477">MIGNAVQELLLENEESLMIDGENVATLLDTHPLDHALLVLTNIGYSKIPVLDSEGRYVGLISLSAVVEAMFNTTDIEPGRLADFKVADVMEECRTAVKLPVNIEKVLNLLVNDNFVVVTDGNDTFAGIITRREILKAVNHTVHELETRYHVTEKTPVVKVKQAQKIS</sequence>
<dbReference type="CDD" id="cd04643">
    <property type="entry name" value="CBS_pair_bac"/>
    <property type="match status" value="1"/>
</dbReference>
<dbReference type="OrthoDB" id="2375431at2"/>
<dbReference type="InterPro" id="IPR048125">
    <property type="entry name" value="CBS_CbpB"/>
</dbReference>
<dbReference type="PANTHER" id="PTHR43080:SF30">
    <property type="entry name" value="CYCLIC DI-AMP RECEPTOR B"/>
    <property type="match status" value="1"/>
</dbReference>
<evidence type="ECO:0000256" key="2">
    <source>
        <dbReference type="PROSITE-ProRule" id="PRU00703"/>
    </source>
</evidence>
<proteinExistence type="predicted"/>
<feature type="domain" description="CBS" evidence="3">
    <location>
        <begin position="18"/>
        <end position="76"/>
    </location>
</feature>
<dbReference type="Proteomes" id="UP000286773">
    <property type="component" value="Unassembled WGS sequence"/>
</dbReference>
<comment type="caution">
    <text evidence="4">The sequence shown here is derived from an EMBL/GenBank/DDBJ whole genome shotgun (WGS) entry which is preliminary data.</text>
</comment>
<evidence type="ECO:0000313" key="5">
    <source>
        <dbReference type="Proteomes" id="UP000286773"/>
    </source>
</evidence>
<organism evidence="4 5">
    <name type="scientific">Vagococcus acidifermentans</name>
    <dbReference type="NCBI Taxonomy" id="564710"/>
    <lineage>
        <taxon>Bacteria</taxon>
        <taxon>Bacillati</taxon>
        <taxon>Bacillota</taxon>
        <taxon>Bacilli</taxon>
        <taxon>Lactobacillales</taxon>
        <taxon>Enterococcaceae</taxon>
        <taxon>Vagococcus</taxon>
    </lineage>
</organism>
<accession>A0A430AXS9</accession>
<reference evidence="4 5" key="1">
    <citation type="submission" date="2017-05" db="EMBL/GenBank/DDBJ databases">
        <title>Vagococcus spp. assemblies.</title>
        <authorList>
            <person name="Gulvik C.A."/>
        </authorList>
    </citation>
    <scope>NUCLEOTIDE SEQUENCE [LARGE SCALE GENOMIC DNA]</scope>
    <source>
        <strain evidence="4 5">LMG 24798</strain>
    </source>
</reference>
<dbReference type="PANTHER" id="PTHR43080">
    <property type="entry name" value="CBS DOMAIN-CONTAINING PROTEIN CBSX3, MITOCHONDRIAL"/>
    <property type="match status" value="1"/>
</dbReference>
<dbReference type="Gene3D" id="3.10.580.10">
    <property type="entry name" value="CBS-domain"/>
    <property type="match status" value="1"/>
</dbReference>